<reference evidence="3" key="1">
    <citation type="submission" date="2020-10" db="EMBL/GenBank/DDBJ databases">
        <authorList>
            <person name="Gilroy R."/>
        </authorList>
    </citation>
    <scope>NUCLEOTIDE SEQUENCE</scope>
    <source>
        <strain evidence="3">ChiHjej10B9-9673</strain>
    </source>
</reference>
<reference evidence="3" key="2">
    <citation type="journal article" date="2021" name="PeerJ">
        <title>Extensive microbial diversity within the chicken gut microbiome revealed by metagenomics and culture.</title>
        <authorList>
            <person name="Gilroy R."/>
            <person name="Ravi A."/>
            <person name="Getino M."/>
            <person name="Pursley I."/>
            <person name="Horton D.L."/>
            <person name="Alikhan N.F."/>
            <person name="Baker D."/>
            <person name="Gharbi K."/>
            <person name="Hall N."/>
            <person name="Watson M."/>
            <person name="Adriaenssens E.M."/>
            <person name="Foster-Nyarko E."/>
            <person name="Jarju S."/>
            <person name="Secka A."/>
            <person name="Antonio M."/>
            <person name="Oren A."/>
            <person name="Chaudhuri R.R."/>
            <person name="La Ragione R."/>
            <person name="Hildebrand F."/>
            <person name="Pallen M.J."/>
        </authorList>
    </citation>
    <scope>NUCLEOTIDE SEQUENCE</scope>
    <source>
        <strain evidence="3">ChiHjej10B9-9673</strain>
    </source>
</reference>
<dbReference type="InterPro" id="IPR001119">
    <property type="entry name" value="SLH_dom"/>
</dbReference>
<dbReference type="PANTHER" id="PTHR43308:SF5">
    <property type="entry name" value="S-LAYER PROTEIN _ PEPTIDOGLYCAN ENDO-BETA-N-ACETYLGLUCOSAMINIDASE"/>
    <property type="match status" value="1"/>
</dbReference>
<dbReference type="Proteomes" id="UP000824001">
    <property type="component" value="Unassembled WGS sequence"/>
</dbReference>
<gene>
    <name evidence="3" type="ORF">IAC18_01755</name>
</gene>
<dbReference type="PANTHER" id="PTHR43308">
    <property type="entry name" value="OUTER MEMBRANE PROTEIN ALPHA-RELATED"/>
    <property type="match status" value="1"/>
</dbReference>
<evidence type="ECO:0000256" key="1">
    <source>
        <dbReference type="ARBA" id="ARBA00022737"/>
    </source>
</evidence>
<feature type="domain" description="SLH" evidence="2">
    <location>
        <begin position="212"/>
        <end position="270"/>
    </location>
</feature>
<feature type="domain" description="SLH" evidence="2">
    <location>
        <begin position="84"/>
        <end position="147"/>
    </location>
</feature>
<feature type="domain" description="SLH" evidence="2">
    <location>
        <begin position="148"/>
        <end position="211"/>
    </location>
</feature>
<keyword evidence="1" id="KW-0677">Repeat</keyword>
<dbReference type="InterPro" id="IPR051465">
    <property type="entry name" value="Cell_Envelope_Struct_Comp"/>
</dbReference>
<dbReference type="Pfam" id="PF00395">
    <property type="entry name" value="SLH"/>
    <property type="match status" value="3"/>
</dbReference>
<evidence type="ECO:0000313" key="4">
    <source>
        <dbReference type="Proteomes" id="UP000824001"/>
    </source>
</evidence>
<dbReference type="PROSITE" id="PS51272">
    <property type="entry name" value="SLH"/>
    <property type="match status" value="3"/>
</dbReference>
<feature type="non-terminal residue" evidence="3">
    <location>
        <position position="1"/>
    </location>
</feature>
<dbReference type="AlphaFoldDB" id="A0A9D1JU98"/>
<proteinExistence type="predicted"/>
<sequence length="335" mass="37989">KDSMWEYGMPIYVDGELAYVNSGDSYTVKTADLEPGGSITISYTYTVRNADEGDRITNYVTVTTPGDGPSDGDYVIIDVDDITPIVPDPDDDDTVYVPNWLNTTDHYAYIVGYEDGTIRPQNNITRAEVATIFFRLLTDNARERYWSTTNDFSDVAAESWYNNAISTLSNMGIINGYEDGTFKPNAPITRAEFTAIATRFFDYEAEYDGAFNDVSARAWYADYVQAAVDMGLVDGYPDGGFHPDAYITRAEACTIVNRVLHRVPHEDHLLAESVMNTWPDNPKSAWYYEDMQEATNSHDYDWIRDDGETVEDWTKKLPERDWSALETEWATAYSR</sequence>
<organism evidence="3 4">
    <name type="scientific">Candidatus Scatomorpha merdipullorum</name>
    <dbReference type="NCBI Taxonomy" id="2840927"/>
    <lineage>
        <taxon>Bacteria</taxon>
        <taxon>Bacillati</taxon>
        <taxon>Bacillota</taxon>
        <taxon>Clostridia</taxon>
        <taxon>Eubacteriales</taxon>
        <taxon>Candidatus Scatomorpha</taxon>
    </lineage>
</organism>
<protein>
    <submittedName>
        <fullName evidence="3">S-layer homology domain-containing protein</fullName>
    </submittedName>
</protein>
<name>A0A9D1JU98_9FIRM</name>
<dbReference type="EMBL" id="DVJK01000051">
    <property type="protein sequence ID" value="HIS66265.1"/>
    <property type="molecule type" value="Genomic_DNA"/>
</dbReference>
<evidence type="ECO:0000259" key="2">
    <source>
        <dbReference type="PROSITE" id="PS51272"/>
    </source>
</evidence>
<evidence type="ECO:0000313" key="3">
    <source>
        <dbReference type="EMBL" id="HIS66265.1"/>
    </source>
</evidence>
<accession>A0A9D1JU98</accession>
<comment type="caution">
    <text evidence="3">The sequence shown here is derived from an EMBL/GenBank/DDBJ whole genome shotgun (WGS) entry which is preliminary data.</text>
</comment>